<gene>
    <name evidence="3" type="ORF">GA0116948_10347</name>
</gene>
<feature type="chain" id="PRO_5008689247" evidence="1">
    <location>
        <begin position="25"/>
        <end position="296"/>
    </location>
</feature>
<feature type="signal peptide" evidence="1">
    <location>
        <begin position="1"/>
        <end position="24"/>
    </location>
</feature>
<name>A0A1C4BDF1_9BACT</name>
<dbReference type="STRING" id="1335309.GA0116948_10347"/>
<evidence type="ECO:0000259" key="2">
    <source>
        <dbReference type="Pfam" id="PF01261"/>
    </source>
</evidence>
<evidence type="ECO:0000313" key="3">
    <source>
        <dbReference type="EMBL" id="SCC04877.1"/>
    </source>
</evidence>
<dbReference type="Proteomes" id="UP000242818">
    <property type="component" value="Unassembled WGS sequence"/>
</dbReference>
<dbReference type="AlphaFoldDB" id="A0A1C4BDF1"/>
<accession>A0A1C4BDF1</accession>
<dbReference type="InterPro" id="IPR013022">
    <property type="entry name" value="Xyl_isomerase-like_TIM-brl"/>
</dbReference>
<dbReference type="EMBL" id="FMAR01000003">
    <property type="protein sequence ID" value="SCC04877.1"/>
    <property type="molecule type" value="Genomic_DNA"/>
</dbReference>
<dbReference type="InterPro" id="IPR050312">
    <property type="entry name" value="IolE/XylAMocC-like"/>
</dbReference>
<dbReference type="PROSITE" id="PS51257">
    <property type="entry name" value="PROKAR_LIPOPROTEIN"/>
    <property type="match status" value="1"/>
</dbReference>
<dbReference type="InterPro" id="IPR036237">
    <property type="entry name" value="Xyl_isomerase-like_sf"/>
</dbReference>
<dbReference type="PANTHER" id="PTHR12110:SF41">
    <property type="entry name" value="INOSOSE DEHYDRATASE"/>
    <property type="match status" value="1"/>
</dbReference>
<keyword evidence="1" id="KW-0732">Signal</keyword>
<proteinExistence type="predicted"/>
<keyword evidence="3" id="KW-0413">Isomerase</keyword>
<dbReference type="GO" id="GO:0016853">
    <property type="term" value="F:isomerase activity"/>
    <property type="evidence" value="ECO:0007669"/>
    <property type="project" value="UniProtKB-KW"/>
</dbReference>
<protein>
    <submittedName>
        <fullName evidence="3">Sugar phosphate isomerase/epimerase</fullName>
    </submittedName>
</protein>
<keyword evidence="4" id="KW-1185">Reference proteome</keyword>
<dbReference type="RefSeq" id="WP_089709881.1">
    <property type="nucleotide sequence ID" value="NZ_FMAR01000003.1"/>
</dbReference>
<feature type="domain" description="Xylose isomerase-like TIM barrel" evidence="2">
    <location>
        <begin position="67"/>
        <end position="272"/>
    </location>
</feature>
<dbReference type="Pfam" id="PF01261">
    <property type="entry name" value="AP_endonuc_2"/>
    <property type="match status" value="1"/>
</dbReference>
<reference evidence="3 4" key="1">
    <citation type="submission" date="2016-08" db="EMBL/GenBank/DDBJ databases">
        <authorList>
            <person name="Seilhamer J.J."/>
        </authorList>
    </citation>
    <scope>NUCLEOTIDE SEQUENCE [LARGE SCALE GENOMIC DNA]</scope>
    <source>
        <strain evidence="3 4">A37T2</strain>
    </source>
</reference>
<organism evidence="3 4">
    <name type="scientific">Chitinophaga costaii</name>
    <dbReference type="NCBI Taxonomy" id="1335309"/>
    <lineage>
        <taxon>Bacteria</taxon>
        <taxon>Pseudomonadati</taxon>
        <taxon>Bacteroidota</taxon>
        <taxon>Chitinophagia</taxon>
        <taxon>Chitinophagales</taxon>
        <taxon>Chitinophagaceae</taxon>
        <taxon>Chitinophaga</taxon>
    </lineage>
</organism>
<sequence length="296" mass="32426">MQKISRYLLGVLCAAALASCNNGASTKTVSDSTTVATDTIKTATGVDYKLGVQLWTFRVFTFAEALDKVDSAGIKNIEAFWGQPLGDGLKGKFGGDMTTDERAKVKELLTKKGINLVAMGVIVPNGKAEWIKAFDLAKYFGLSYITAEPIKTQWNVVDSLAGVYGIKVAIHDHPKPNVYWHPDSVLAAIQGHPNIGSCADIGHWARNGLDPVECLKKLEGHIYGAHLKDIVKFGDTEAADTVVSKGVINLPAVFAELKRQHFSSMISIEHESNWYHNLPDVIFTKQYFDEQTSKLK</sequence>
<dbReference type="Gene3D" id="3.20.20.150">
    <property type="entry name" value="Divalent-metal-dependent TIM barrel enzymes"/>
    <property type="match status" value="1"/>
</dbReference>
<evidence type="ECO:0000313" key="4">
    <source>
        <dbReference type="Proteomes" id="UP000242818"/>
    </source>
</evidence>
<dbReference type="PANTHER" id="PTHR12110">
    <property type="entry name" value="HYDROXYPYRUVATE ISOMERASE"/>
    <property type="match status" value="1"/>
</dbReference>
<dbReference type="SUPFAM" id="SSF51658">
    <property type="entry name" value="Xylose isomerase-like"/>
    <property type="match status" value="1"/>
</dbReference>
<dbReference type="OrthoDB" id="1121759at2"/>
<evidence type="ECO:0000256" key="1">
    <source>
        <dbReference type="SAM" id="SignalP"/>
    </source>
</evidence>